<evidence type="ECO:0000256" key="3">
    <source>
        <dbReference type="ARBA" id="ARBA00011738"/>
    </source>
</evidence>
<dbReference type="GO" id="GO:0030170">
    <property type="term" value="F:pyridoxal phosphate binding"/>
    <property type="evidence" value="ECO:0007669"/>
    <property type="project" value="InterPro"/>
</dbReference>
<dbReference type="GO" id="GO:0005829">
    <property type="term" value="C:cytosol"/>
    <property type="evidence" value="ECO:0007669"/>
    <property type="project" value="TreeGrafter"/>
</dbReference>
<dbReference type="GO" id="GO:0008652">
    <property type="term" value="P:amino acid biosynthetic process"/>
    <property type="evidence" value="ECO:0007669"/>
    <property type="project" value="UniProtKB-ARBA"/>
</dbReference>
<evidence type="ECO:0000313" key="13">
    <source>
        <dbReference type="Proteomes" id="UP000193006"/>
    </source>
</evidence>
<comment type="cofactor">
    <cofactor evidence="1 11">
        <name>pyridoxal 5'-phosphate</name>
        <dbReference type="ChEBI" id="CHEBI:597326"/>
    </cofactor>
</comment>
<dbReference type="STRING" id="199441.BkAM31D_00480"/>
<evidence type="ECO:0000256" key="11">
    <source>
        <dbReference type="RuleBase" id="RU004516"/>
    </source>
</evidence>
<evidence type="ECO:0000313" key="12">
    <source>
        <dbReference type="EMBL" id="ARK28472.1"/>
    </source>
</evidence>
<keyword evidence="12" id="KW-0808">Transferase</keyword>
<keyword evidence="6" id="KW-0456">Lyase</keyword>
<keyword evidence="5" id="KW-0289">Folate biosynthesis</keyword>
<comment type="subunit">
    <text evidence="3">Homodimer.</text>
</comment>
<dbReference type="GO" id="GO:0008483">
    <property type="term" value="F:transaminase activity"/>
    <property type="evidence" value="ECO:0007669"/>
    <property type="project" value="UniProtKB-KW"/>
</dbReference>
<evidence type="ECO:0000256" key="8">
    <source>
        <dbReference type="ARBA" id="ARBA00035676"/>
    </source>
</evidence>
<gene>
    <name evidence="12" type="primary">dat_1</name>
    <name evidence="12" type="ORF">BkAM31D_00480</name>
</gene>
<evidence type="ECO:0000256" key="7">
    <source>
        <dbReference type="ARBA" id="ARBA00035633"/>
    </source>
</evidence>
<dbReference type="PROSITE" id="PS00770">
    <property type="entry name" value="AA_TRANSFER_CLASS_4"/>
    <property type="match status" value="1"/>
</dbReference>
<evidence type="ECO:0000256" key="9">
    <source>
        <dbReference type="ARBA" id="ARBA00049529"/>
    </source>
</evidence>
<keyword evidence="13" id="KW-1185">Reference proteome</keyword>
<dbReference type="InterPro" id="IPR017824">
    <property type="entry name" value="Aminodeoxychorismate_lyase_IV"/>
</dbReference>
<comment type="similarity">
    <text evidence="2 10">Belongs to the class-IV pyridoxal-phosphate-dependent aminotransferase family.</text>
</comment>
<organism evidence="12 13">
    <name type="scientific">Halalkalibacter krulwichiae</name>
    <dbReference type="NCBI Taxonomy" id="199441"/>
    <lineage>
        <taxon>Bacteria</taxon>
        <taxon>Bacillati</taxon>
        <taxon>Bacillota</taxon>
        <taxon>Bacilli</taxon>
        <taxon>Bacillales</taxon>
        <taxon>Bacillaceae</taxon>
        <taxon>Halalkalibacter</taxon>
    </lineage>
</organism>
<evidence type="ECO:0000256" key="10">
    <source>
        <dbReference type="RuleBase" id="RU004106"/>
    </source>
</evidence>
<sequence length="289" mass="32781">MYVYVNGAIVEKDQAMVSAFDHGYMYGIGLFETFRVDNGHPFLLDDHFQRLKASLKEVGIEWSMSKEEVLAVLHKLLDANQLRDAYVRWNVSAGIHDLGLYSGGYTEPTTIVYMKPLPKGMLLKKDAVVLQMNRNSPEGSFRFKSHHFLNNVLAKRELGEATNVEGVFLTEAGFVAEGIVSNVFWVKDGIVYTPDINTGILDGVTRNFVLALLHKKAIPYQIGYYSKDELLNADEAFVTNSIQEIVTLQSINGHSYKGSSLAAKLKRDFDFYKREQLWSRSEVMEEDYE</sequence>
<protein>
    <recommendedName>
        <fullName evidence="8">aminodeoxychorismate lyase</fullName>
        <ecNumber evidence="8">4.1.3.38</ecNumber>
    </recommendedName>
</protein>
<keyword evidence="4 11" id="KW-0663">Pyridoxal phosphate</keyword>
<name>A0A1X9MDF1_9BACI</name>
<dbReference type="Pfam" id="PF01063">
    <property type="entry name" value="Aminotran_4"/>
    <property type="match status" value="1"/>
</dbReference>
<dbReference type="InterPro" id="IPR001544">
    <property type="entry name" value="Aminotrans_IV"/>
</dbReference>
<dbReference type="NCBIfam" id="NF005800">
    <property type="entry name" value="PRK07650.1"/>
    <property type="match status" value="1"/>
</dbReference>
<comment type="pathway">
    <text evidence="7">Cofactor biosynthesis; tetrahydrofolate biosynthesis; 4-aminobenzoate from chorismate: step 2/2.</text>
</comment>
<evidence type="ECO:0000256" key="2">
    <source>
        <dbReference type="ARBA" id="ARBA00009320"/>
    </source>
</evidence>
<dbReference type="InterPro" id="IPR043131">
    <property type="entry name" value="BCAT-like_N"/>
</dbReference>
<dbReference type="InterPro" id="IPR036038">
    <property type="entry name" value="Aminotransferase-like"/>
</dbReference>
<dbReference type="GO" id="GO:0008696">
    <property type="term" value="F:4-amino-4-deoxychorismate lyase activity"/>
    <property type="evidence" value="ECO:0007669"/>
    <property type="project" value="UniProtKB-EC"/>
</dbReference>
<dbReference type="InterPro" id="IPR018300">
    <property type="entry name" value="Aminotrans_IV_CS"/>
</dbReference>
<dbReference type="InterPro" id="IPR050571">
    <property type="entry name" value="Class-IV_PLP-Dep_Aminotrnsfr"/>
</dbReference>
<dbReference type="SUPFAM" id="SSF56752">
    <property type="entry name" value="D-aminoacid aminotransferase-like PLP-dependent enzymes"/>
    <property type="match status" value="1"/>
</dbReference>
<dbReference type="Gene3D" id="3.30.470.10">
    <property type="match status" value="1"/>
</dbReference>
<comment type="catalytic activity">
    <reaction evidence="9">
        <text>4-amino-4-deoxychorismate = 4-aminobenzoate + pyruvate + H(+)</text>
        <dbReference type="Rhea" id="RHEA:16201"/>
        <dbReference type="ChEBI" id="CHEBI:15361"/>
        <dbReference type="ChEBI" id="CHEBI:15378"/>
        <dbReference type="ChEBI" id="CHEBI:17836"/>
        <dbReference type="ChEBI" id="CHEBI:58406"/>
        <dbReference type="EC" id="4.1.3.38"/>
    </reaction>
</comment>
<keyword evidence="12" id="KW-0032">Aminotransferase</keyword>
<dbReference type="RefSeq" id="WP_066159704.1">
    <property type="nucleotide sequence ID" value="NZ_CP020814.1"/>
</dbReference>
<dbReference type="Proteomes" id="UP000193006">
    <property type="component" value="Chromosome"/>
</dbReference>
<dbReference type="KEGG" id="bkw:BkAM31D_00480"/>
<dbReference type="AlphaFoldDB" id="A0A1X9MDF1"/>
<evidence type="ECO:0000256" key="1">
    <source>
        <dbReference type="ARBA" id="ARBA00001933"/>
    </source>
</evidence>
<proteinExistence type="inferred from homology"/>
<dbReference type="GO" id="GO:0046656">
    <property type="term" value="P:folic acid biosynthetic process"/>
    <property type="evidence" value="ECO:0007669"/>
    <property type="project" value="UniProtKB-KW"/>
</dbReference>
<dbReference type="PANTHER" id="PTHR42743:SF11">
    <property type="entry name" value="AMINODEOXYCHORISMATE LYASE"/>
    <property type="match status" value="1"/>
</dbReference>
<dbReference type="Gene3D" id="3.20.10.10">
    <property type="entry name" value="D-amino Acid Aminotransferase, subunit A, domain 2"/>
    <property type="match status" value="1"/>
</dbReference>
<evidence type="ECO:0000256" key="4">
    <source>
        <dbReference type="ARBA" id="ARBA00022898"/>
    </source>
</evidence>
<dbReference type="EC" id="4.1.3.38" evidence="8"/>
<dbReference type="EMBL" id="CP020814">
    <property type="protein sequence ID" value="ARK28472.1"/>
    <property type="molecule type" value="Genomic_DNA"/>
</dbReference>
<dbReference type="InterPro" id="IPR043132">
    <property type="entry name" value="BCAT-like_C"/>
</dbReference>
<accession>A0A1X9MDF1</accession>
<reference evidence="12 13" key="1">
    <citation type="submission" date="2017-04" db="EMBL/GenBank/DDBJ databases">
        <title>Bacillus krulwichiae AM31D Genome sequencing and assembly.</title>
        <authorList>
            <person name="Krulwich T.A."/>
            <person name="Anastor L."/>
            <person name="Ehrlich R."/>
            <person name="Ehrlich G.D."/>
            <person name="Janto B."/>
        </authorList>
    </citation>
    <scope>NUCLEOTIDE SEQUENCE [LARGE SCALE GENOMIC DNA]</scope>
    <source>
        <strain evidence="12 13">AM31D</strain>
    </source>
</reference>
<dbReference type="CDD" id="cd01559">
    <property type="entry name" value="ADCL_like"/>
    <property type="match status" value="1"/>
</dbReference>
<dbReference type="PANTHER" id="PTHR42743">
    <property type="entry name" value="AMINO-ACID AMINOTRANSFERASE"/>
    <property type="match status" value="1"/>
</dbReference>
<evidence type="ECO:0000256" key="6">
    <source>
        <dbReference type="ARBA" id="ARBA00023239"/>
    </source>
</evidence>
<evidence type="ECO:0000256" key="5">
    <source>
        <dbReference type="ARBA" id="ARBA00022909"/>
    </source>
</evidence>
<dbReference type="FunFam" id="3.20.10.10:FF:000002">
    <property type="entry name" value="D-alanine aminotransferase"/>
    <property type="match status" value="1"/>
</dbReference>